<comment type="similarity">
    <text evidence="3 14">Belongs to the glycosyl hydrolase 13 family.</text>
</comment>
<evidence type="ECO:0000256" key="4">
    <source>
        <dbReference type="ARBA" id="ARBA00012268"/>
    </source>
</evidence>
<feature type="domain" description="Glycosyl hydrolase family 13 catalytic" evidence="15">
    <location>
        <begin position="117"/>
        <end position="477"/>
    </location>
</feature>
<proteinExistence type="inferred from homology"/>
<dbReference type="RefSeq" id="WP_338529127.1">
    <property type="nucleotide sequence ID" value="NZ_CP030941.1"/>
</dbReference>
<dbReference type="SMART" id="SM00642">
    <property type="entry name" value="Aamy"/>
    <property type="match status" value="1"/>
</dbReference>
<dbReference type="PANTHER" id="PTHR43002">
    <property type="entry name" value="GLYCOGEN DEBRANCHING ENZYME"/>
    <property type="match status" value="1"/>
</dbReference>
<keyword evidence="6" id="KW-0963">Cytoplasm</keyword>
<dbReference type="InterPro" id="IPR014756">
    <property type="entry name" value="Ig_E-set"/>
</dbReference>
<evidence type="ECO:0000256" key="2">
    <source>
        <dbReference type="ARBA" id="ARBA00005199"/>
    </source>
</evidence>
<dbReference type="InterPro" id="IPR013783">
    <property type="entry name" value="Ig-like_fold"/>
</dbReference>
<dbReference type="EC" id="3.2.1.141" evidence="4 13"/>
<dbReference type="InterPro" id="IPR017853">
    <property type="entry name" value="GH"/>
</dbReference>
<dbReference type="Gene3D" id="3.20.20.80">
    <property type="entry name" value="Glycosidases"/>
    <property type="match status" value="1"/>
</dbReference>
<dbReference type="Pfam" id="PF11941">
    <property type="entry name" value="DUF3459"/>
    <property type="match status" value="1"/>
</dbReference>
<dbReference type="InterPro" id="IPR022567">
    <property type="entry name" value="DUF3459"/>
</dbReference>
<comment type="catalytic activity">
    <reaction evidence="12 14">
        <text>hydrolysis of (1-&gt;4)-alpha-D-glucosidic linkage in 4-alpha-D-[(1-&gt;4)-alpha-D-glucanosyl]n trehalose to yield trehalose and (1-&gt;4)-alpha-D-glucan.</text>
        <dbReference type="EC" id="3.2.1.141"/>
    </reaction>
</comment>
<protein>
    <recommendedName>
        <fullName evidence="5 13">Malto-oligosyltrehalose trehalohydrolase</fullName>
        <shortName evidence="14">MTHase</shortName>
        <ecNumber evidence="4 13">3.2.1.141</ecNumber>
    </recommendedName>
    <alternativeName>
        <fullName evidence="11 14">4-alpha-D-((1-&gt;4)-alpha-D-glucano)trehalose trehalohydrolase</fullName>
    </alternativeName>
    <alternativeName>
        <fullName evidence="10 14">Maltooligosyl trehalose trehalohydrolase</fullName>
    </alternativeName>
</protein>
<evidence type="ECO:0000256" key="7">
    <source>
        <dbReference type="ARBA" id="ARBA00022801"/>
    </source>
</evidence>
<evidence type="ECO:0000256" key="11">
    <source>
        <dbReference type="ARBA" id="ARBA00033284"/>
    </source>
</evidence>
<dbReference type="Proteomes" id="UP001342418">
    <property type="component" value="Chromosome"/>
</dbReference>
<sequence>MRGPFHESRWGALLGEDGTAAFRLWAPAVDRLRLRIDEGDEREMDRRADGWFELEVAGLGEGTAYQFVLPDGLAVPDPASRAQLSGVHGPSLLVSGAFDWKAGDWKGRPWEEAVVYELHPGAFSQEGGFDGIRRRLDHLAEIGFTAIELMPVAQFSGGRGWGYDGVLPYCPHAAYGGINGLKRLVDAAHERGLMMILDVVYNHFGPDGNYLGTYAPDFFDPERQTPWGPAIRFEEPAVREFFLGNPIYWLEEFRFDGLRFDAIDQIRDRSEPPILKQMARQIRERFGDRHIHLTTEDERNIVALHPRGSDNRPILFTAEWNDDFHHAAHCIATGEDAGYYKAFADDPVGLLARALAEGFCYQGEPYAAWDGKPRGVPSAAQPPTAFVAFLQNHDQIGNRAFGERLAALADEETVELLTAVLLLNPQIPLVFMGEEYGETNPFLFFTDFHGDLAKAVREGRRREFAAFQHFAAAEAERIPDPNGPATFQASALDWSRAGTAAGAKRLGLFRRLLEVRRKHVVPGLASMTAMQGQAARIGSEAFTVRWKTGRGALSMAANFGAADAATEEEAHGVAIHESRDGAADALRQGRILARSVAVMAQEREGHG</sequence>
<name>A0ABY5MIV9_9HYPH</name>
<organism evidence="16 17">
    <name type="scientific">Nitratireductor thuwali</name>
    <dbReference type="NCBI Taxonomy" id="2267699"/>
    <lineage>
        <taxon>Bacteria</taxon>
        <taxon>Pseudomonadati</taxon>
        <taxon>Pseudomonadota</taxon>
        <taxon>Alphaproteobacteria</taxon>
        <taxon>Hyphomicrobiales</taxon>
        <taxon>Phyllobacteriaceae</taxon>
        <taxon>Nitratireductor</taxon>
    </lineage>
</organism>
<evidence type="ECO:0000259" key="15">
    <source>
        <dbReference type="SMART" id="SM00642"/>
    </source>
</evidence>
<evidence type="ECO:0000256" key="13">
    <source>
        <dbReference type="NCBIfam" id="TIGR02402"/>
    </source>
</evidence>
<dbReference type="GO" id="GO:0033942">
    <property type="term" value="F:4-alpha-D-(1-&gt;4)-alpha-D-glucanotrehalose trehalohydrolase activity"/>
    <property type="evidence" value="ECO:0007669"/>
    <property type="project" value="UniProtKB-EC"/>
</dbReference>
<evidence type="ECO:0000256" key="5">
    <source>
        <dbReference type="ARBA" id="ARBA00015938"/>
    </source>
</evidence>
<dbReference type="NCBIfam" id="TIGR02402">
    <property type="entry name" value="trehalose_TreZ"/>
    <property type="match status" value="1"/>
</dbReference>
<dbReference type="Pfam" id="PF00128">
    <property type="entry name" value="Alpha-amylase"/>
    <property type="match status" value="2"/>
</dbReference>
<evidence type="ECO:0000313" key="17">
    <source>
        <dbReference type="Proteomes" id="UP001342418"/>
    </source>
</evidence>
<dbReference type="SUPFAM" id="SSF51445">
    <property type="entry name" value="(Trans)glycosidases"/>
    <property type="match status" value="1"/>
</dbReference>
<dbReference type="Gene3D" id="2.60.40.10">
    <property type="entry name" value="Immunoglobulins"/>
    <property type="match status" value="1"/>
</dbReference>
<dbReference type="InterPro" id="IPR006047">
    <property type="entry name" value="GH13_cat_dom"/>
</dbReference>
<evidence type="ECO:0000256" key="10">
    <source>
        <dbReference type="ARBA" id="ARBA00032057"/>
    </source>
</evidence>
<evidence type="ECO:0000256" key="12">
    <source>
        <dbReference type="ARBA" id="ARBA00034013"/>
    </source>
</evidence>
<dbReference type="InterPro" id="IPR044901">
    <property type="entry name" value="Trehalose_TreZ_E-set_sf"/>
</dbReference>
<keyword evidence="7 14" id="KW-0378">Hydrolase</keyword>
<dbReference type="EMBL" id="CP030941">
    <property type="protein sequence ID" value="UUP16722.1"/>
    <property type="molecule type" value="Genomic_DNA"/>
</dbReference>
<accession>A0ABY5MIV9</accession>
<comment type="subcellular location">
    <subcellularLocation>
        <location evidence="1">Cytoplasm</location>
    </subcellularLocation>
</comment>
<dbReference type="SUPFAM" id="SSF81296">
    <property type="entry name" value="E set domains"/>
    <property type="match status" value="1"/>
</dbReference>
<evidence type="ECO:0000256" key="14">
    <source>
        <dbReference type="PIRNR" id="PIRNR006337"/>
    </source>
</evidence>
<evidence type="ECO:0000256" key="9">
    <source>
        <dbReference type="ARBA" id="ARBA00023295"/>
    </source>
</evidence>
<gene>
    <name evidence="16" type="primary">treZ</name>
    <name evidence="16" type="ORF">NTH_01169</name>
</gene>
<comment type="pathway">
    <text evidence="2 14">Glycan biosynthesis; trehalose biosynthesis.</text>
</comment>
<evidence type="ECO:0000313" key="16">
    <source>
        <dbReference type="EMBL" id="UUP16722.1"/>
    </source>
</evidence>
<dbReference type="CDD" id="cd02853">
    <property type="entry name" value="E_set_MTHase_like_N"/>
    <property type="match status" value="1"/>
</dbReference>
<keyword evidence="8" id="KW-0119">Carbohydrate metabolism</keyword>
<evidence type="ECO:0000256" key="3">
    <source>
        <dbReference type="ARBA" id="ARBA00008061"/>
    </source>
</evidence>
<evidence type="ECO:0000256" key="8">
    <source>
        <dbReference type="ARBA" id="ARBA00023277"/>
    </source>
</evidence>
<keyword evidence="9 14" id="KW-0326">Glycosidase</keyword>
<reference evidence="16 17" key="1">
    <citation type="submission" date="2018-07" db="EMBL/GenBank/DDBJ databases">
        <title>Genome sequence of Nitratireductor thuwali#1536.</title>
        <authorList>
            <person name="Michoud G."/>
            <person name="Merlino G."/>
            <person name="Sefrji F.O."/>
            <person name="Daffonchio D."/>
        </authorList>
    </citation>
    <scope>NUCLEOTIDE SEQUENCE [LARGE SCALE GENOMIC DNA]</scope>
    <source>
        <strain evidence="17">Nit1536</strain>
    </source>
</reference>
<dbReference type="CDD" id="cd11325">
    <property type="entry name" value="AmyAc_GTHase"/>
    <property type="match status" value="1"/>
</dbReference>
<dbReference type="InterPro" id="IPR012768">
    <property type="entry name" value="Trehalose_TreZ"/>
</dbReference>
<dbReference type="Gene3D" id="1.10.10.760">
    <property type="entry name" value="E-set domains of sugar-utilizing enzymes"/>
    <property type="match status" value="1"/>
</dbReference>
<evidence type="ECO:0000256" key="1">
    <source>
        <dbReference type="ARBA" id="ARBA00004496"/>
    </source>
</evidence>
<keyword evidence="17" id="KW-1185">Reference proteome</keyword>
<evidence type="ECO:0000256" key="6">
    <source>
        <dbReference type="ARBA" id="ARBA00022490"/>
    </source>
</evidence>
<dbReference type="PIRSF" id="PIRSF006337">
    <property type="entry name" value="Trehalose_TreZ"/>
    <property type="match status" value="1"/>
</dbReference>